<evidence type="ECO:0000256" key="2">
    <source>
        <dbReference type="SAM" id="SignalP"/>
    </source>
</evidence>
<feature type="chain" id="PRO_5026235475" evidence="2">
    <location>
        <begin position="22"/>
        <end position="425"/>
    </location>
</feature>
<keyword evidence="2" id="KW-0732">Signal</keyword>
<evidence type="ECO:0000259" key="3">
    <source>
        <dbReference type="Pfam" id="PF13354"/>
    </source>
</evidence>
<dbReference type="PANTHER" id="PTHR35333">
    <property type="entry name" value="BETA-LACTAMASE"/>
    <property type="match status" value="1"/>
</dbReference>
<sequence>MRQLFALFSLWFTAVAFPAAAQDLEAPLVEERATEALSVLQGDALAENIFDPAFLQDVSAEQLIELGERLESEFGKPVVVESINPTSAYSGGLTVRFERGMGIGHIALSPADPHRITGLQFTSFHPLNDNIEKIEAELEALPGEIAVLFTPLADTGAPIFSLNPDAQMAIGSTFKLYVLSALARSINTDERNWNDVVVVDRKSFPSGQLQAWPDGTPMTLQTLATMMITISDNTATDMLFHELGRRKIEAEMEIVGHSDPARNKPFLSTLELFALKGSEGNLRKYIAANEAAKRRILDDFQDDVGGDPAKVEPPRFVQPTAIGTVEWFASASDLKQLAVRLAQIEDPTARKILSVNPSLPAELTQSWSYAGYKGGSEPGVLNLTWLLRDKAGQWHMLTMGWNDPNQPLENARLELLAQRLLRLAR</sequence>
<evidence type="ECO:0000256" key="1">
    <source>
        <dbReference type="ARBA" id="ARBA00001526"/>
    </source>
</evidence>
<dbReference type="InterPro" id="IPR012338">
    <property type="entry name" value="Beta-lactam/transpept-like"/>
</dbReference>
<dbReference type="RefSeq" id="WP_160729868.1">
    <property type="nucleotide sequence ID" value="NZ_WTYP01000001.1"/>
</dbReference>
<dbReference type="PANTHER" id="PTHR35333:SF5">
    <property type="entry name" value="CONSERVED LIPOPROTEIN LPQF-RELATED"/>
    <property type="match status" value="1"/>
</dbReference>
<dbReference type="GO" id="GO:0046677">
    <property type="term" value="P:response to antibiotic"/>
    <property type="evidence" value="ECO:0007669"/>
    <property type="project" value="InterPro"/>
</dbReference>
<dbReference type="EMBL" id="WTYP01000001">
    <property type="protein sequence ID" value="MXP46660.1"/>
    <property type="molecule type" value="Genomic_DNA"/>
</dbReference>
<accession>A0A6I4V1E3</accession>
<dbReference type="InterPro" id="IPR045155">
    <property type="entry name" value="Beta-lactam_cat"/>
</dbReference>
<protein>
    <submittedName>
        <fullName evidence="4">Serine hydrolase</fullName>
    </submittedName>
</protein>
<feature type="domain" description="Beta-lactamase class A catalytic" evidence="3">
    <location>
        <begin position="154"/>
        <end position="258"/>
    </location>
</feature>
<proteinExistence type="predicted"/>
<comment type="catalytic activity">
    <reaction evidence="1">
        <text>a beta-lactam + H2O = a substituted beta-amino acid</text>
        <dbReference type="Rhea" id="RHEA:20401"/>
        <dbReference type="ChEBI" id="CHEBI:15377"/>
        <dbReference type="ChEBI" id="CHEBI:35627"/>
        <dbReference type="ChEBI" id="CHEBI:140347"/>
        <dbReference type="EC" id="3.5.2.6"/>
    </reaction>
</comment>
<feature type="signal peptide" evidence="2">
    <location>
        <begin position="1"/>
        <end position="21"/>
    </location>
</feature>
<name>A0A6I4V1E3_9SPHN</name>
<dbReference type="InterPro" id="IPR000871">
    <property type="entry name" value="Beta-lactam_class-A"/>
</dbReference>
<dbReference type="Proteomes" id="UP000471435">
    <property type="component" value="Unassembled WGS sequence"/>
</dbReference>
<evidence type="ECO:0000313" key="5">
    <source>
        <dbReference type="Proteomes" id="UP000471435"/>
    </source>
</evidence>
<keyword evidence="5" id="KW-1185">Reference proteome</keyword>
<dbReference type="Gene3D" id="3.40.710.10">
    <property type="entry name" value="DD-peptidase/beta-lactamase superfamily"/>
    <property type="match status" value="1"/>
</dbReference>
<dbReference type="Pfam" id="PF13354">
    <property type="entry name" value="Beta-lactamase2"/>
    <property type="match status" value="1"/>
</dbReference>
<dbReference type="GO" id="GO:0008800">
    <property type="term" value="F:beta-lactamase activity"/>
    <property type="evidence" value="ECO:0007669"/>
    <property type="project" value="UniProtKB-EC"/>
</dbReference>
<comment type="caution">
    <text evidence="4">The sequence shown here is derived from an EMBL/GenBank/DDBJ whole genome shotgun (WGS) entry which is preliminary data.</text>
</comment>
<dbReference type="AlphaFoldDB" id="A0A6I4V1E3"/>
<dbReference type="SUPFAM" id="SSF56601">
    <property type="entry name" value="beta-lactamase/transpeptidase-like"/>
    <property type="match status" value="1"/>
</dbReference>
<dbReference type="OrthoDB" id="108135at2"/>
<gene>
    <name evidence="4" type="ORF">GRI43_04525</name>
</gene>
<dbReference type="GO" id="GO:0030655">
    <property type="term" value="P:beta-lactam antibiotic catabolic process"/>
    <property type="evidence" value="ECO:0007669"/>
    <property type="project" value="InterPro"/>
</dbReference>
<organism evidence="4 5">
    <name type="scientific">Pontixanthobacter luteolus</name>
    <dbReference type="NCBI Taxonomy" id="295089"/>
    <lineage>
        <taxon>Bacteria</taxon>
        <taxon>Pseudomonadati</taxon>
        <taxon>Pseudomonadota</taxon>
        <taxon>Alphaproteobacteria</taxon>
        <taxon>Sphingomonadales</taxon>
        <taxon>Erythrobacteraceae</taxon>
        <taxon>Pontixanthobacter</taxon>
    </lineage>
</organism>
<evidence type="ECO:0000313" key="4">
    <source>
        <dbReference type="EMBL" id="MXP46660.1"/>
    </source>
</evidence>
<keyword evidence="4" id="KW-0378">Hydrolase</keyword>
<reference evidence="4 5" key="1">
    <citation type="submission" date="2019-12" db="EMBL/GenBank/DDBJ databases">
        <title>Genomic-based taxomic classification of the family Erythrobacteraceae.</title>
        <authorList>
            <person name="Xu L."/>
        </authorList>
    </citation>
    <scope>NUCLEOTIDE SEQUENCE [LARGE SCALE GENOMIC DNA]</scope>
    <source>
        <strain evidence="4 5">SW-109</strain>
    </source>
</reference>